<dbReference type="PANTHER" id="PTHR37310">
    <property type="entry name" value="CYTOPLASMIC PROTEIN-RELATED"/>
    <property type="match status" value="1"/>
</dbReference>
<sequence>MTTVLDMFGAHPGGPGESGALTAEETARCVEECVACQTACTICADSCLAEPDMAALRQCIREDLDCADICAATARVLARRTAFVPFVAAALVRACAAACASCAEECASHTGMTHCEQCAQACHRCERACQDVLEKLLPPQ</sequence>
<gene>
    <name evidence="1" type="ORF">ACFYTH_18535</name>
</gene>
<protein>
    <submittedName>
        <fullName evidence="1">Four-helix bundle copper-binding protein</fullName>
    </submittedName>
</protein>
<dbReference type="Gene3D" id="1.20.1270.360">
    <property type="match status" value="1"/>
</dbReference>
<dbReference type="Pfam" id="PF03860">
    <property type="entry name" value="Csp"/>
    <property type="match status" value="1"/>
</dbReference>
<proteinExistence type="predicted"/>
<comment type="caution">
    <text evidence="1">The sequence shown here is derived from an EMBL/GenBank/DDBJ whole genome shotgun (WGS) entry which is preliminary data.</text>
</comment>
<evidence type="ECO:0000313" key="1">
    <source>
        <dbReference type="EMBL" id="MFF0455366.1"/>
    </source>
</evidence>
<dbReference type="EMBL" id="JBIALX010000007">
    <property type="protein sequence ID" value="MFF0455366.1"/>
    <property type="molecule type" value="Genomic_DNA"/>
</dbReference>
<evidence type="ECO:0000313" key="2">
    <source>
        <dbReference type="Proteomes" id="UP001601521"/>
    </source>
</evidence>
<accession>A0ABW6NJM4</accession>
<name>A0ABW6NJM4_9NOCA</name>
<dbReference type="InterPro" id="IPR005560">
    <property type="entry name" value="Csp_YhjQ"/>
</dbReference>
<organism evidence="1 2">
    <name type="scientific">Nocardia africana</name>
    <dbReference type="NCBI Taxonomy" id="134964"/>
    <lineage>
        <taxon>Bacteria</taxon>
        <taxon>Bacillati</taxon>
        <taxon>Actinomycetota</taxon>
        <taxon>Actinomycetes</taxon>
        <taxon>Mycobacteriales</taxon>
        <taxon>Nocardiaceae</taxon>
        <taxon>Nocardia</taxon>
    </lineage>
</organism>
<dbReference type="PANTHER" id="PTHR37310:SF1">
    <property type="entry name" value="CYTOPLASMIC PROTEIN"/>
    <property type="match status" value="1"/>
</dbReference>
<reference evidence="1 2" key="1">
    <citation type="submission" date="2024-10" db="EMBL/GenBank/DDBJ databases">
        <title>The Natural Products Discovery Center: Release of the First 8490 Sequenced Strains for Exploring Actinobacteria Biosynthetic Diversity.</title>
        <authorList>
            <person name="Kalkreuter E."/>
            <person name="Kautsar S.A."/>
            <person name="Yang D."/>
            <person name="Bader C.D."/>
            <person name="Teijaro C.N."/>
            <person name="Fluegel L."/>
            <person name="Davis C.M."/>
            <person name="Simpson J.R."/>
            <person name="Lauterbach L."/>
            <person name="Steele A.D."/>
            <person name="Gui C."/>
            <person name="Meng S."/>
            <person name="Li G."/>
            <person name="Viehrig K."/>
            <person name="Ye F."/>
            <person name="Su P."/>
            <person name="Kiefer A.F."/>
            <person name="Nichols A."/>
            <person name="Cepeda A.J."/>
            <person name="Yan W."/>
            <person name="Fan B."/>
            <person name="Jiang Y."/>
            <person name="Adhikari A."/>
            <person name="Zheng C.-J."/>
            <person name="Schuster L."/>
            <person name="Cowan T.M."/>
            <person name="Smanski M.J."/>
            <person name="Chevrette M.G."/>
            <person name="De Carvalho L.P.S."/>
            <person name="Shen B."/>
        </authorList>
    </citation>
    <scope>NUCLEOTIDE SEQUENCE [LARGE SCALE GENOMIC DNA]</scope>
    <source>
        <strain evidence="1 2">NPDC004550</strain>
    </source>
</reference>
<keyword evidence="2" id="KW-1185">Reference proteome</keyword>
<dbReference type="Proteomes" id="UP001601521">
    <property type="component" value="Unassembled WGS sequence"/>
</dbReference>
<dbReference type="RefSeq" id="WP_387252270.1">
    <property type="nucleotide sequence ID" value="NZ_JBIALX010000007.1"/>
</dbReference>